<evidence type="ECO:0000259" key="7">
    <source>
        <dbReference type="Pfam" id="PF00899"/>
    </source>
</evidence>
<comment type="similarity">
    <text evidence="3">Belongs to the ubiquitin-activating E1 family.</text>
</comment>
<name>A0AAN6RT78_9PEZI</name>
<evidence type="ECO:0000256" key="6">
    <source>
        <dbReference type="ARBA" id="ARBA00044354"/>
    </source>
</evidence>
<dbReference type="AlphaFoldDB" id="A0AAN6RT78"/>
<keyword evidence="4" id="KW-0833">Ubl conjugation pathway</keyword>
<dbReference type="PRINTS" id="PR01849">
    <property type="entry name" value="UBIQUITINACT"/>
</dbReference>
<reference evidence="8" key="1">
    <citation type="journal article" date="2023" name="Mol. Phylogenet. Evol.">
        <title>Genome-scale phylogeny and comparative genomics of the fungal order Sordariales.</title>
        <authorList>
            <person name="Hensen N."/>
            <person name="Bonometti L."/>
            <person name="Westerberg I."/>
            <person name="Brannstrom I.O."/>
            <person name="Guillou S."/>
            <person name="Cros-Aarteil S."/>
            <person name="Calhoun S."/>
            <person name="Haridas S."/>
            <person name="Kuo A."/>
            <person name="Mondo S."/>
            <person name="Pangilinan J."/>
            <person name="Riley R."/>
            <person name="LaButti K."/>
            <person name="Andreopoulos B."/>
            <person name="Lipzen A."/>
            <person name="Chen C."/>
            <person name="Yan M."/>
            <person name="Daum C."/>
            <person name="Ng V."/>
            <person name="Clum A."/>
            <person name="Steindorff A."/>
            <person name="Ohm R.A."/>
            <person name="Martin F."/>
            <person name="Silar P."/>
            <person name="Natvig D.O."/>
            <person name="Lalanne C."/>
            <person name="Gautier V."/>
            <person name="Ament-Velasquez S.L."/>
            <person name="Kruys A."/>
            <person name="Hutchinson M.I."/>
            <person name="Powell A.J."/>
            <person name="Barry K."/>
            <person name="Miller A.N."/>
            <person name="Grigoriev I.V."/>
            <person name="Debuchy R."/>
            <person name="Gladieux P."/>
            <person name="Hiltunen Thoren M."/>
            <person name="Johannesson H."/>
        </authorList>
    </citation>
    <scope>NUCLEOTIDE SEQUENCE</scope>
    <source>
        <strain evidence="8">CBS 103.79</strain>
    </source>
</reference>
<comment type="pathway">
    <text evidence="2">Protein modification; protein sumoylation.</text>
</comment>
<organism evidence="8 9">
    <name type="scientific">Staphylotrichum tortipilum</name>
    <dbReference type="NCBI Taxonomy" id="2831512"/>
    <lineage>
        <taxon>Eukaryota</taxon>
        <taxon>Fungi</taxon>
        <taxon>Dikarya</taxon>
        <taxon>Ascomycota</taxon>
        <taxon>Pezizomycotina</taxon>
        <taxon>Sordariomycetes</taxon>
        <taxon>Sordariomycetidae</taxon>
        <taxon>Sordariales</taxon>
        <taxon>Chaetomiaceae</taxon>
        <taxon>Staphylotrichum</taxon>
    </lineage>
</organism>
<feature type="domain" description="THIF-type NAD/FAD binding fold" evidence="7">
    <location>
        <begin position="24"/>
        <end position="361"/>
    </location>
</feature>
<dbReference type="InterPro" id="IPR035985">
    <property type="entry name" value="Ubiquitin-activating_enz"/>
</dbReference>
<keyword evidence="9" id="KW-1185">Reference proteome</keyword>
<comment type="caution">
    <text evidence="8">The sequence shown here is derived from an EMBL/GenBank/DDBJ whole genome shotgun (WGS) entry which is preliminary data.</text>
</comment>
<reference evidence="8" key="2">
    <citation type="submission" date="2023-05" db="EMBL/GenBank/DDBJ databases">
        <authorList>
            <consortium name="Lawrence Berkeley National Laboratory"/>
            <person name="Steindorff A."/>
            <person name="Hensen N."/>
            <person name="Bonometti L."/>
            <person name="Westerberg I."/>
            <person name="Brannstrom I.O."/>
            <person name="Guillou S."/>
            <person name="Cros-Aarteil S."/>
            <person name="Calhoun S."/>
            <person name="Haridas S."/>
            <person name="Kuo A."/>
            <person name="Mondo S."/>
            <person name="Pangilinan J."/>
            <person name="Riley R."/>
            <person name="Labutti K."/>
            <person name="Andreopoulos B."/>
            <person name="Lipzen A."/>
            <person name="Chen C."/>
            <person name="Yanf M."/>
            <person name="Daum C."/>
            <person name="Ng V."/>
            <person name="Clum A."/>
            <person name="Ohm R."/>
            <person name="Martin F."/>
            <person name="Silar P."/>
            <person name="Natvig D."/>
            <person name="Lalanne C."/>
            <person name="Gautier V."/>
            <person name="Ament-Velasquez S.L."/>
            <person name="Kruys A."/>
            <person name="Hutchinson M.I."/>
            <person name="Powell A.J."/>
            <person name="Barry K."/>
            <person name="Miller A.N."/>
            <person name="Grigoriev I.V."/>
            <person name="Debuchy R."/>
            <person name="Gladieux P."/>
            <person name="Thoren M.H."/>
            <person name="Johannesson H."/>
        </authorList>
    </citation>
    <scope>NUCLEOTIDE SEQUENCE</scope>
    <source>
        <strain evidence="8">CBS 103.79</strain>
    </source>
</reference>
<dbReference type="Gene3D" id="3.40.50.720">
    <property type="entry name" value="NAD(P)-binding Rossmann-like Domain"/>
    <property type="match status" value="1"/>
</dbReference>
<dbReference type="GO" id="GO:0019948">
    <property type="term" value="F:SUMO activating enzyme activity"/>
    <property type="evidence" value="ECO:0007669"/>
    <property type="project" value="TreeGrafter"/>
</dbReference>
<evidence type="ECO:0000256" key="2">
    <source>
        <dbReference type="ARBA" id="ARBA00004718"/>
    </source>
</evidence>
<dbReference type="PANTHER" id="PTHR10953:SF162">
    <property type="entry name" value="SUMO-ACTIVATING ENZYME SUBUNIT 1"/>
    <property type="match status" value="1"/>
</dbReference>
<evidence type="ECO:0000313" key="8">
    <source>
        <dbReference type="EMBL" id="KAK3902537.1"/>
    </source>
</evidence>
<dbReference type="Pfam" id="PF00899">
    <property type="entry name" value="ThiF"/>
    <property type="match status" value="1"/>
</dbReference>
<proteinExistence type="inferred from homology"/>
<comment type="subcellular location">
    <subcellularLocation>
        <location evidence="1">Nucleus</location>
    </subcellularLocation>
</comment>
<dbReference type="GO" id="GO:0031510">
    <property type="term" value="C:SUMO activating enzyme complex"/>
    <property type="evidence" value="ECO:0007669"/>
    <property type="project" value="TreeGrafter"/>
</dbReference>
<dbReference type="GO" id="GO:0016925">
    <property type="term" value="P:protein sumoylation"/>
    <property type="evidence" value="ECO:0007669"/>
    <property type="project" value="TreeGrafter"/>
</dbReference>
<keyword evidence="5" id="KW-0539">Nucleus</keyword>
<dbReference type="PANTHER" id="PTHR10953">
    <property type="entry name" value="UBIQUITIN-ACTIVATING ENZYME E1"/>
    <property type="match status" value="1"/>
</dbReference>
<protein>
    <recommendedName>
        <fullName evidence="6">Ubiquitin-like 1-activating enzyme E1A</fullName>
    </recommendedName>
</protein>
<dbReference type="InterPro" id="IPR000011">
    <property type="entry name" value="UBQ/SUMO-activ_enz_E1-like"/>
</dbReference>
<accession>A0AAN6RT78</accession>
<evidence type="ECO:0000256" key="3">
    <source>
        <dbReference type="ARBA" id="ARBA00005673"/>
    </source>
</evidence>
<evidence type="ECO:0000256" key="5">
    <source>
        <dbReference type="ARBA" id="ARBA00023242"/>
    </source>
</evidence>
<dbReference type="Proteomes" id="UP001303889">
    <property type="component" value="Unassembled WGS sequence"/>
</dbReference>
<dbReference type="EMBL" id="MU855503">
    <property type="protein sequence ID" value="KAK3902537.1"/>
    <property type="molecule type" value="Genomic_DNA"/>
</dbReference>
<dbReference type="SUPFAM" id="SSF69572">
    <property type="entry name" value="Activating enzymes of the ubiquitin-like proteins"/>
    <property type="match status" value="1"/>
</dbReference>
<gene>
    <name evidence="8" type="ORF">C8A05DRAFT_33767</name>
</gene>
<sequence>MATTTNDSGPAQANGISADEIALYDRQIRLWGMQAQEKIRSANILLVTIKAMGNEIAKNLVLAGIGSLTILDGEPVTPADLGAQFLLSEHPQPEGVPRALAAAPALQRLNPRVRILPDASDVHAKPPSFFAPFDIIIATDLPSPALSSINAAARAHNRPFYAAASHGLHGFLFADLDTHDFILSRARSNIPTTLGAESRTRSVLSVVPKPGDEKHTELVTKREVYTPWSLATSRGATLPAEILRSPRRRRVVTPILSCFRAWWELQTHPPTAHDERARLAEFTRLCAEHHAALGLPAETLRSDVLRAFLQNAPAQGLGSPEIAPVAAVLGGQLAQDVINVLGRTQQPVQNFVVFDGEGMEAGVFALHPEEMMGVGGEGGGVKVKAAEVKAAEVVVVL</sequence>
<evidence type="ECO:0000256" key="4">
    <source>
        <dbReference type="ARBA" id="ARBA00022786"/>
    </source>
</evidence>
<dbReference type="GO" id="GO:0005737">
    <property type="term" value="C:cytoplasm"/>
    <property type="evidence" value="ECO:0007669"/>
    <property type="project" value="TreeGrafter"/>
</dbReference>
<dbReference type="InterPro" id="IPR000594">
    <property type="entry name" value="ThiF_NAD_FAD-bd"/>
</dbReference>
<evidence type="ECO:0000313" key="9">
    <source>
        <dbReference type="Proteomes" id="UP001303889"/>
    </source>
</evidence>
<dbReference type="InterPro" id="IPR045886">
    <property type="entry name" value="ThiF/MoeB/HesA"/>
</dbReference>
<evidence type="ECO:0000256" key="1">
    <source>
        <dbReference type="ARBA" id="ARBA00004123"/>
    </source>
</evidence>